<protein>
    <submittedName>
        <fullName evidence="1">Uncharacterized protein</fullName>
    </submittedName>
</protein>
<dbReference type="EMBL" id="SBKQ01000010">
    <property type="protein sequence ID" value="RXR31339.1"/>
    <property type="molecule type" value="Genomic_DNA"/>
</dbReference>
<accession>A0A4Q1KPY9</accession>
<evidence type="ECO:0000313" key="1">
    <source>
        <dbReference type="EMBL" id="RXR31339.1"/>
    </source>
</evidence>
<dbReference type="RefSeq" id="WP_129464877.1">
    <property type="nucleotide sequence ID" value="NZ_SBKQ01000010.1"/>
</dbReference>
<dbReference type="AlphaFoldDB" id="A0A4Q1KPY9"/>
<gene>
    <name evidence="1" type="ORF">EQG68_10685</name>
</gene>
<dbReference type="OrthoDB" id="839726at2"/>
<comment type="caution">
    <text evidence="1">The sequence shown here is derived from an EMBL/GenBank/DDBJ whole genome shotgun (WGS) entry which is preliminary data.</text>
</comment>
<sequence length="59" mass="7069">MSEEEEVHKTYNIKEALKTNKQVFQISFELPFEKKIVLENHIQYDTVFEEIFSPPPELL</sequence>
<evidence type="ECO:0000313" key="2">
    <source>
        <dbReference type="Proteomes" id="UP000289734"/>
    </source>
</evidence>
<dbReference type="Proteomes" id="UP000289734">
    <property type="component" value="Unassembled WGS sequence"/>
</dbReference>
<reference evidence="2" key="1">
    <citation type="submission" date="2019-01" db="EMBL/GenBank/DDBJ databases">
        <title>Cytophagaceae bacterium strain CAR-16.</title>
        <authorList>
            <person name="Chen W.-M."/>
        </authorList>
    </citation>
    <scope>NUCLEOTIDE SEQUENCE [LARGE SCALE GENOMIC DNA]</scope>
    <source>
        <strain evidence="2">ICH-30</strain>
    </source>
</reference>
<name>A0A4Q1KPY9_9FLAO</name>
<organism evidence="1 2">
    <name type="scientific">Flavobacterium piscinae</name>
    <dbReference type="NCBI Taxonomy" id="2506424"/>
    <lineage>
        <taxon>Bacteria</taxon>
        <taxon>Pseudomonadati</taxon>
        <taxon>Bacteroidota</taxon>
        <taxon>Flavobacteriia</taxon>
        <taxon>Flavobacteriales</taxon>
        <taxon>Flavobacteriaceae</taxon>
        <taxon>Flavobacterium</taxon>
    </lineage>
</organism>
<keyword evidence="2" id="KW-1185">Reference proteome</keyword>
<proteinExistence type="predicted"/>